<dbReference type="AlphaFoldDB" id="A0A9P6EMH0"/>
<dbReference type="Proteomes" id="UP000807306">
    <property type="component" value="Unassembled WGS sequence"/>
</dbReference>
<dbReference type="EMBL" id="MU157834">
    <property type="protein sequence ID" value="KAF9531772.1"/>
    <property type="molecule type" value="Genomic_DNA"/>
</dbReference>
<comment type="caution">
    <text evidence="1">The sequence shown here is derived from an EMBL/GenBank/DDBJ whole genome shotgun (WGS) entry which is preliminary data.</text>
</comment>
<organism evidence="1 2">
    <name type="scientific">Crepidotus variabilis</name>
    <dbReference type="NCBI Taxonomy" id="179855"/>
    <lineage>
        <taxon>Eukaryota</taxon>
        <taxon>Fungi</taxon>
        <taxon>Dikarya</taxon>
        <taxon>Basidiomycota</taxon>
        <taxon>Agaricomycotina</taxon>
        <taxon>Agaricomycetes</taxon>
        <taxon>Agaricomycetidae</taxon>
        <taxon>Agaricales</taxon>
        <taxon>Agaricineae</taxon>
        <taxon>Crepidotaceae</taxon>
        <taxon>Crepidotus</taxon>
    </lineage>
</organism>
<sequence length="282" mass="31586">MEPRSLENIYTELYLELLKSLATEDPGLEDLLTDISLGNLLNSADGTIVLRQEDLTAYGTPTRRHLDSSTSQKLLTEVNNTLEIISTLFHGENHRAKDNSLNKSLPDSIECFTAEIISMEEQRAAHKDIVEALVQQINEAQGQYDGAVKTAILEVLPKYNQARAASIDLIAATIEASLQRLNLIRGQSQRAFYNHHANAIPGESKSVSQAIARAYEALKEEEKYLAAEAQTLDHQLQEYDTLLQLVDSGTSGYKQIIEDWAKTKRETDECRKDLRRLGWTGD</sequence>
<proteinExistence type="predicted"/>
<dbReference type="OrthoDB" id="3244737at2759"/>
<gene>
    <name evidence="1" type="ORF">CPB83DRAFT_848702</name>
</gene>
<protein>
    <submittedName>
        <fullName evidence="1">Uncharacterized protein</fullName>
    </submittedName>
</protein>
<keyword evidence="2" id="KW-1185">Reference proteome</keyword>
<evidence type="ECO:0000313" key="2">
    <source>
        <dbReference type="Proteomes" id="UP000807306"/>
    </source>
</evidence>
<accession>A0A9P6EMH0</accession>
<evidence type="ECO:0000313" key="1">
    <source>
        <dbReference type="EMBL" id="KAF9531772.1"/>
    </source>
</evidence>
<reference evidence="1" key="1">
    <citation type="submission" date="2020-11" db="EMBL/GenBank/DDBJ databases">
        <authorList>
            <consortium name="DOE Joint Genome Institute"/>
            <person name="Ahrendt S."/>
            <person name="Riley R."/>
            <person name="Andreopoulos W."/>
            <person name="Labutti K."/>
            <person name="Pangilinan J."/>
            <person name="Ruiz-Duenas F.J."/>
            <person name="Barrasa J.M."/>
            <person name="Sanchez-Garcia M."/>
            <person name="Camarero S."/>
            <person name="Miyauchi S."/>
            <person name="Serrano A."/>
            <person name="Linde D."/>
            <person name="Babiker R."/>
            <person name="Drula E."/>
            <person name="Ayuso-Fernandez I."/>
            <person name="Pacheco R."/>
            <person name="Padilla G."/>
            <person name="Ferreira P."/>
            <person name="Barriuso J."/>
            <person name="Kellner H."/>
            <person name="Castanera R."/>
            <person name="Alfaro M."/>
            <person name="Ramirez L."/>
            <person name="Pisabarro A.G."/>
            <person name="Kuo A."/>
            <person name="Tritt A."/>
            <person name="Lipzen A."/>
            <person name="He G."/>
            <person name="Yan M."/>
            <person name="Ng V."/>
            <person name="Cullen D."/>
            <person name="Martin F."/>
            <person name="Rosso M.-N."/>
            <person name="Henrissat B."/>
            <person name="Hibbett D."/>
            <person name="Martinez A.T."/>
            <person name="Grigoriev I.V."/>
        </authorList>
    </citation>
    <scope>NUCLEOTIDE SEQUENCE</scope>
    <source>
        <strain evidence="1">CBS 506.95</strain>
    </source>
</reference>
<name>A0A9P6EMH0_9AGAR</name>